<evidence type="ECO:0000313" key="1">
    <source>
        <dbReference type="EMBL" id="MBB5717708.1"/>
    </source>
</evidence>
<comment type="caution">
    <text evidence="1">The sequence shown here is derived from an EMBL/GenBank/DDBJ whole genome shotgun (WGS) entry which is preliminary data.</text>
</comment>
<name>A0A840YVN3_9SPHN</name>
<organism evidence="1 2">
    <name type="scientific">Stakelama sediminis</name>
    <dbReference type="NCBI Taxonomy" id="463200"/>
    <lineage>
        <taxon>Bacteria</taxon>
        <taxon>Pseudomonadati</taxon>
        <taxon>Pseudomonadota</taxon>
        <taxon>Alphaproteobacteria</taxon>
        <taxon>Sphingomonadales</taxon>
        <taxon>Sphingomonadaceae</taxon>
        <taxon>Stakelama</taxon>
    </lineage>
</organism>
<keyword evidence="2" id="KW-1185">Reference proteome</keyword>
<dbReference type="AlphaFoldDB" id="A0A840YVN3"/>
<proteinExistence type="predicted"/>
<evidence type="ECO:0000313" key="2">
    <source>
        <dbReference type="Proteomes" id="UP000554342"/>
    </source>
</evidence>
<accession>A0A840YVN3</accession>
<sequence>MYAFWKSGHAIIALQVAVILGGLLVLAFDPPTHGKMILLPLDHSAATALTRRAIDGDALLIGPGPLRGSMVVNADYAAMRRATSGLPVLIIAAPPAGCFAAGTTA</sequence>
<dbReference type="EMBL" id="JACIJI010000001">
    <property type="protein sequence ID" value="MBB5717708.1"/>
    <property type="molecule type" value="Genomic_DNA"/>
</dbReference>
<dbReference type="Proteomes" id="UP000554342">
    <property type="component" value="Unassembled WGS sequence"/>
</dbReference>
<protein>
    <submittedName>
        <fullName evidence="1">Uncharacterized protein</fullName>
    </submittedName>
</protein>
<dbReference type="RefSeq" id="WP_184001438.1">
    <property type="nucleotide sequence ID" value="NZ_BAABIF010000004.1"/>
</dbReference>
<reference evidence="1 2" key="1">
    <citation type="submission" date="2020-08" db="EMBL/GenBank/DDBJ databases">
        <title>Genomic Encyclopedia of Type Strains, Phase IV (KMG-IV): sequencing the most valuable type-strain genomes for metagenomic binning, comparative biology and taxonomic classification.</title>
        <authorList>
            <person name="Goeker M."/>
        </authorList>
    </citation>
    <scope>NUCLEOTIDE SEQUENCE [LARGE SCALE GENOMIC DNA]</scope>
    <source>
        <strain evidence="1 2">DSM 27203</strain>
    </source>
</reference>
<gene>
    <name evidence="1" type="ORF">FHR23_000615</name>
</gene>